<keyword evidence="8" id="KW-0614">Plasmid</keyword>
<comment type="subcellular location">
    <subcellularLocation>
        <location evidence="1">Periplasm</location>
    </subcellularLocation>
</comment>
<evidence type="ECO:0000313" key="8">
    <source>
        <dbReference type="EMBL" id="AOR81207.1"/>
    </source>
</evidence>
<dbReference type="Pfam" id="PF10502">
    <property type="entry name" value="Peptidase_S26"/>
    <property type="match status" value="1"/>
</dbReference>
<accession>A0A1D8AGG1</accession>
<dbReference type="KEGG" id="nre:BES08_30560"/>
<comment type="similarity">
    <text evidence="2">Belongs to the peptidase S26C family.</text>
</comment>
<protein>
    <submittedName>
        <fullName evidence="8">Conjugative transfer signal peptidase TraF</fullName>
    </submittedName>
</protein>
<keyword evidence="4" id="KW-0574">Periplasm</keyword>
<keyword evidence="6" id="KW-1133">Transmembrane helix</keyword>
<proteinExistence type="inferred from homology"/>
<evidence type="ECO:0000259" key="7">
    <source>
        <dbReference type="Pfam" id="PF10502"/>
    </source>
</evidence>
<keyword evidence="6" id="KW-0812">Transmembrane</keyword>
<keyword evidence="3" id="KW-0732">Signal</keyword>
<keyword evidence="6" id="KW-0472">Membrane</keyword>
<dbReference type="OrthoDB" id="5360818at2"/>
<dbReference type="RefSeq" id="WP_069710345.1">
    <property type="nucleotide sequence ID" value="NZ_CP017078.1"/>
</dbReference>
<feature type="transmembrane region" description="Helical" evidence="6">
    <location>
        <begin position="7"/>
        <end position="30"/>
    </location>
</feature>
<keyword evidence="9" id="KW-1185">Reference proteome</keyword>
<feature type="domain" description="Peptidase S26" evidence="7">
    <location>
        <begin position="7"/>
        <end position="170"/>
    </location>
</feature>
<organism evidence="8 9">
    <name type="scientific">Novosphingobium resinovorum</name>
    <dbReference type="NCBI Taxonomy" id="158500"/>
    <lineage>
        <taxon>Bacteria</taxon>
        <taxon>Pseudomonadati</taxon>
        <taxon>Pseudomonadota</taxon>
        <taxon>Alphaproteobacteria</taxon>
        <taxon>Sphingomonadales</taxon>
        <taxon>Sphingomonadaceae</taxon>
        <taxon>Novosphingobium</taxon>
    </lineage>
</organism>
<geneLocation type="plasmid" evidence="8 9">
    <name>pSA3</name>
</geneLocation>
<dbReference type="GO" id="GO:0042597">
    <property type="term" value="C:periplasmic space"/>
    <property type="evidence" value="ECO:0007669"/>
    <property type="project" value="UniProtKB-SubCell"/>
</dbReference>
<dbReference type="EMBL" id="CP017078">
    <property type="protein sequence ID" value="AOR81207.1"/>
    <property type="molecule type" value="Genomic_DNA"/>
</dbReference>
<evidence type="ECO:0000256" key="2">
    <source>
        <dbReference type="ARBA" id="ARBA00005849"/>
    </source>
</evidence>
<reference evidence="9" key="1">
    <citation type="journal article" date="2017" name="J. Biotechnol.">
        <title>Complete genome sequence of Novosphingobium resinovorum SA1, a versatile xenobiotic-degrading bacterium capable of utilizing sulfanilic acid.</title>
        <authorList>
            <person name="Hegedus B."/>
            <person name="Kos P.B."/>
            <person name="Balint B."/>
            <person name="Maroti G."/>
            <person name="Gan H.M."/>
            <person name="Perei K."/>
            <person name="Rakhely G."/>
        </authorList>
    </citation>
    <scope>NUCLEOTIDE SEQUENCE [LARGE SCALE GENOMIC DNA]</scope>
    <source>
        <strain evidence="9">SA1</strain>
    </source>
</reference>
<dbReference type="InterPro" id="IPR014139">
    <property type="entry name" value="Peptidase_S26C_TraF"/>
</dbReference>
<gene>
    <name evidence="8" type="ORF">BES08_30560</name>
</gene>
<evidence type="ECO:0000256" key="1">
    <source>
        <dbReference type="ARBA" id="ARBA00004418"/>
    </source>
</evidence>
<dbReference type="InterPro" id="IPR019533">
    <property type="entry name" value="Peptidase_S26"/>
</dbReference>
<dbReference type="Gene3D" id="2.10.109.10">
    <property type="entry name" value="Umud Fragment, subunit A"/>
    <property type="match status" value="1"/>
</dbReference>
<keyword evidence="5" id="KW-0184">Conjugation</keyword>
<evidence type="ECO:0000256" key="4">
    <source>
        <dbReference type="ARBA" id="ARBA00022764"/>
    </source>
</evidence>
<dbReference type="NCBIfam" id="NF010412">
    <property type="entry name" value="PRK13838.1"/>
    <property type="match status" value="1"/>
</dbReference>
<evidence type="ECO:0000256" key="6">
    <source>
        <dbReference type="SAM" id="Phobius"/>
    </source>
</evidence>
<dbReference type="InterPro" id="IPR036286">
    <property type="entry name" value="LexA/Signal_pep-like_sf"/>
</dbReference>
<evidence type="ECO:0000256" key="5">
    <source>
        <dbReference type="ARBA" id="ARBA00022971"/>
    </source>
</evidence>
<evidence type="ECO:0000256" key="3">
    <source>
        <dbReference type="ARBA" id="ARBA00022729"/>
    </source>
</evidence>
<name>A0A1D8AGG1_9SPHN</name>
<dbReference type="AlphaFoldDB" id="A0A1D8AGG1"/>
<dbReference type="SUPFAM" id="SSF51306">
    <property type="entry name" value="LexA/Signal peptidase"/>
    <property type="match status" value="1"/>
</dbReference>
<dbReference type="GO" id="GO:0004252">
    <property type="term" value="F:serine-type endopeptidase activity"/>
    <property type="evidence" value="ECO:0007669"/>
    <property type="project" value="InterPro"/>
</dbReference>
<dbReference type="NCBIfam" id="TIGR02771">
    <property type="entry name" value="TraF_Ti"/>
    <property type="match status" value="1"/>
</dbReference>
<evidence type="ECO:0000313" key="9">
    <source>
        <dbReference type="Proteomes" id="UP000094626"/>
    </source>
</evidence>
<sequence length="177" mass="18290">MRQQKAAAGILAIGTGIVISVFVAGFWGGLRLNLTPSYPLGLWRIEPLDREVAAGDLVFICPPETLAFVLAVKRGYLPKGLCPGGTGPLIKTVVAVAGQDIEIDTAVRIDGAILPSSAVHSVDAAGRSLPACSGGRVPPNSVFLHSPFGGSYDSRYFGPLPDDGILGLANPVAVMAQ</sequence>
<dbReference type="GO" id="GO:0006465">
    <property type="term" value="P:signal peptide processing"/>
    <property type="evidence" value="ECO:0007669"/>
    <property type="project" value="InterPro"/>
</dbReference>
<dbReference type="Proteomes" id="UP000094626">
    <property type="component" value="Plasmid pSA3"/>
</dbReference>